<keyword evidence="3" id="KW-0496">Mitochondrion</keyword>
<evidence type="ECO:0000256" key="1">
    <source>
        <dbReference type="ARBA" id="ARBA00007347"/>
    </source>
</evidence>
<dbReference type="AlphaFoldDB" id="A0AAN9YAS2"/>
<comment type="caution">
    <text evidence="5">The sequence shown here is derived from an EMBL/GenBank/DDBJ whole genome shotgun (WGS) entry which is preliminary data.</text>
</comment>
<evidence type="ECO:0000256" key="4">
    <source>
        <dbReference type="SAM" id="MobiDB-lite"/>
    </source>
</evidence>
<feature type="region of interest" description="Disordered" evidence="4">
    <location>
        <begin position="1"/>
        <end position="25"/>
    </location>
</feature>
<proteinExistence type="inferred from homology"/>
<keyword evidence="6" id="KW-1185">Reference proteome</keyword>
<evidence type="ECO:0000256" key="2">
    <source>
        <dbReference type="ARBA" id="ARBA00023157"/>
    </source>
</evidence>
<evidence type="ECO:0000313" key="6">
    <source>
        <dbReference type="Proteomes" id="UP001367676"/>
    </source>
</evidence>
<sequence length="138" mass="16464">MSENSNEKPKKSRYGPHGVGNPDDLSLRKMELNILIPQYRREIVKNEKCPKEIDEYQNCVLEHGLFKASISCRSEKVALHNCLEFWNDDEELFLRAKKRYLEERSEYRRTGVSKDNREIVEQYLEDKKKEQEQNNQLS</sequence>
<evidence type="ECO:0000313" key="5">
    <source>
        <dbReference type="EMBL" id="KAK7603860.1"/>
    </source>
</evidence>
<dbReference type="Pfam" id="PF08583">
    <property type="entry name" value="Cmc1"/>
    <property type="match status" value="1"/>
</dbReference>
<name>A0AAN9YAS2_9HEMI</name>
<dbReference type="GO" id="GO:0005739">
    <property type="term" value="C:mitochondrion"/>
    <property type="evidence" value="ECO:0007669"/>
    <property type="project" value="UniProtKB-SubCell"/>
</dbReference>
<protein>
    <recommendedName>
        <fullName evidence="3">COX assembly mitochondrial protein</fullName>
    </recommendedName>
</protein>
<accession>A0AAN9YAS2</accession>
<organism evidence="5 6">
    <name type="scientific">Parthenolecanium corni</name>
    <dbReference type="NCBI Taxonomy" id="536013"/>
    <lineage>
        <taxon>Eukaryota</taxon>
        <taxon>Metazoa</taxon>
        <taxon>Ecdysozoa</taxon>
        <taxon>Arthropoda</taxon>
        <taxon>Hexapoda</taxon>
        <taxon>Insecta</taxon>
        <taxon>Pterygota</taxon>
        <taxon>Neoptera</taxon>
        <taxon>Paraneoptera</taxon>
        <taxon>Hemiptera</taxon>
        <taxon>Sternorrhyncha</taxon>
        <taxon>Coccoidea</taxon>
        <taxon>Coccidae</taxon>
        <taxon>Parthenolecanium</taxon>
    </lineage>
</organism>
<comment type="similarity">
    <text evidence="1 3">Belongs to the CMC family.</text>
</comment>
<evidence type="ECO:0000256" key="3">
    <source>
        <dbReference type="RuleBase" id="RU364104"/>
    </source>
</evidence>
<reference evidence="5 6" key="1">
    <citation type="submission" date="2024-03" db="EMBL/GenBank/DDBJ databases">
        <title>Adaptation during the transition from Ophiocordyceps entomopathogen to insect associate is accompanied by gene loss and intensified selection.</title>
        <authorList>
            <person name="Ward C.M."/>
            <person name="Onetto C.A."/>
            <person name="Borneman A.R."/>
        </authorList>
    </citation>
    <scope>NUCLEOTIDE SEQUENCE [LARGE SCALE GENOMIC DNA]</scope>
    <source>
        <strain evidence="5">AWRI1</strain>
        <tissue evidence="5">Single Adult Female</tissue>
    </source>
</reference>
<comment type="subcellular location">
    <subcellularLocation>
        <location evidence="3">Mitochondrion</location>
    </subcellularLocation>
</comment>
<gene>
    <name evidence="5" type="ORF">V9T40_003859</name>
</gene>
<keyword evidence="2" id="KW-1015">Disulfide bond</keyword>
<dbReference type="Gene3D" id="1.10.287.2900">
    <property type="match status" value="1"/>
</dbReference>
<dbReference type="InterPro" id="IPR013892">
    <property type="entry name" value="Cyt_c_biogenesis_Cmc1-like"/>
</dbReference>
<dbReference type="PROSITE" id="PS51808">
    <property type="entry name" value="CHCH"/>
    <property type="match status" value="1"/>
</dbReference>
<dbReference type="Proteomes" id="UP001367676">
    <property type="component" value="Unassembled WGS sequence"/>
</dbReference>
<dbReference type="EMBL" id="JBBCAQ010000006">
    <property type="protein sequence ID" value="KAK7603860.1"/>
    <property type="molecule type" value="Genomic_DNA"/>
</dbReference>